<dbReference type="InterPro" id="IPR045170">
    <property type="entry name" value="MTOX"/>
</dbReference>
<dbReference type="Pfam" id="PF00266">
    <property type="entry name" value="Aminotran_5"/>
    <property type="match status" value="1"/>
</dbReference>
<dbReference type="Gene3D" id="3.40.640.10">
    <property type="entry name" value="Type I PLP-dependent aspartate aminotransferase-like (Major domain)"/>
    <property type="match status" value="1"/>
</dbReference>
<reference evidence="7 8" key="1">
    <citation type="submission" date="2021-01" db="EMBL/GenBank/DDBJ databases">
        <title>Whole genome shotgun sequence of Actinoplanes couchii NBRC 106145.</title>
        <authorList>
            <person name="Komaki H."/>
            <person name="Tamura T."/>
        </authorList>
    </citation>
    <scope>NUCLEOTIDE SEQUENCE [LARGE SCALE GENOMIC DNA]</scope>
    <source>
        <strain evidence="7 8">NBRC 106145</strain>
    </source>
</reference>
<keyword evidence="3" id="KW-0274">FAD</keyword>
<evidence type="ECO:0008006" key="9">
    <source>
        <dbReference type="Google" id="ProtNLM"/>
    </source>
</evidence>
<dbReference type="Gene3D" id="3.90.1150.10">
    <property type="entry name" value="Aspartate Aminotransferase, domain 1"/>
    <property type="match status" value="1"/>
</dbReference>
<dbReference type="EMBL" id="BOMG01000073">
    <property type="protein sequence ID" value="GID57470.1"/>
    <property type="molecule type" value="Genomic_DNA"/>
</dbReference>
<dbReference type="InterPro" id="IPR015424">
    <property type="entry name" value="PyrdxlP-dep_Trfase"/>
</dbReference>
<sequence length="756" mass="78433">MNTAALRAATPGARHARHFNAAGSALPSEAVLGTVIEHLRLEARVGGYEAAVIAAERSEEVYSLAARMLGADPADIALTESATVAWHRALDAFPLKAGDRILASASSYVSSALHLIELRKSKGIEVEVLPCAADGTVDREALADALRRPAALVTVAHVPTSSGLIEPAAEIAAQCRAAGVPLLLDATQSLGQLPLDVTSGDIIVGTGRKFLRGPRGTGLLYVSPAMRELMRPSHPDVRGAVWQSDDGYELAAGARRFETWETAHALRLGLGTALREALDLTIEEINRRTTALADRLRSDLAATPGVRLTDPAAAGGAIVTFVVDGEKPVDTVRRLRAAGVHLVSVPASHGRWDLGRRGLDAVVRASVHVYNDDSDVDALTGALPAKAGKGAPALISSGARADTIVIGAGVHGSSAAWHLAQRGVSVVHLDRFPEGHTEGSSHGHTRMIRRAYPNPIWDDLVDRAYLAWSELSAAAGVPLLTTTGGLYARPASDGSPGLRGPDVVTVPSSRFAGLRLGSEFTAVFDPAAGVLDAAATMRSLRELGLAHGVDRRAGVTVESWSADGDGVTVRTADGVLRADRLVVSAGPWTGSLVPELRDLLKVVRIVNIFIGASDPAKLAPPALGPFSVEVPGVGLLYGLPAFDGSPVKIGLDHGPADGLGPQTPVTAAEAGELLALARRFLPAADGDVVDSVACRYTMAPRNRFAVGALPDTPQVLVAAACSGHGFKFGPAIGAALADLALGKQRPDLDFLAPGAL</sequence>
<proteinExistence type="predicted"/>
<dbReference type="SUPFAM" id="SSF54373">
    <property type="entry name" value="FAD-linked reductases, C-terminal domain"/>
    <property type="match status" value="1"/>
</dbReference>
<feature type="domain" description="Aminotransferase class V" evidence="5">
    <location>
        <begin position="19"/>
        <end position="379"/>
    </location>
</feature>
<evidence type="ECO:0000256" key="4">
    <source>
        <dbReference type="ARBA" id="ARBA00023002"/>
    </source>
</evidence>
<comment type="caution">
    <text evidence="7">The sequence shown here is derived from an EMBL/GenBank/DDBJ whole genome shotgun (WGS) entry which is preliminary data.</text>
</comment>
<dbReference type="SUPFAM" id="SSF51905">
    <property type="entry name" value="FAD/NAD(P)-binding domain"/>
    <property type="match status" value="1"/>
</dbReference>
<comment type="cofactor">
    <cofactor evidence="1">
        <name>FAD</name>
        <dbReference type="ChEBI" id="CHEBI:57692"/>
    </cofactor>
</comment>
<evidence type="ECO:0000313" key="7">
    <source>
        <dbReference type="EMBL" id="GID57470.1"/>
    </source>
</evidence>
<evidence type="ECO:0000256" key="2">
    <source>
        <dbReference type="ARBA" id="ARBA00022630"/>
    </source>
</evidence>
<evidence type="ECO:0000259" key="6">
    <source>
        <dbReference type="Pfam" id="PF01266"/>
    </source>
</evidence>
<dbReference type="InterPro" id="IPR015421">
    <property type="entry name" value="PyrdxlP-dep_Trfase_major"/>
</dbReference>
<dbReference type="InterPro" id="IPR015422">
    <property type="entry name" value="PyrdxlP-dep_Trfase_small"/>
</dbReference>
<dbReference type="PANTHER" id="PTHR10961">
    <property type="entry name" value="PEROXISOMAL SARCOSINE OXIDASE"/>
    <property type="match status" value="1"/>
</dbReference>
<organism evidence="7 8">
    <name type="scientific">Actinoplanes couchii</name>
    <dbReference type="NCBI Taxonomy" id="403638"/>
    <lineage>
        <taxon>Bacteria</taxon>
        <taxon>Bacillati</taxon>
        <taxon>Actinomycetota</taxon>
        <taxon>Actinomycetes</taxon>
        <taxon>Micromonosporales</taxon>
        <taxon>Micromonosporaceae</taxon>
        <taxon>Actinoplanes</taxon>
    </lineage>
</organism>
<keyword evidence="2" id="KW-0285">Flavoprotein</keyword>
<name>A0ABQ3XG39_9ACTN</name>
<dbReference type="InterPro" id="IPR036188">
    <property type="entry name" value="FAD/NAD-bd_sf"/>
</dbReference>
<gene>
    <name evidence="7" type="ORF">Aco03nite_058740</name>
</gene>
<accession>A0ABQ3XG39</accession>
<evidence type="ECO:0000256" key="1">
    <source>
        <dbReference type="ARBA" id="ARBA00001974"/>
    </source>
</evidence>
<dbReference type="InterPro" id="IPR006076">
    <property type="entry name" value="FAD-dep_OxRdtase"/>
</dbReference>
<keyword evidence="4" id="KW-0560">Oxidoreductase</keyword>
<dbReference type="Pfam" id="PF01266">
    <property type="entry name" value="DAO"/>
    <property type="match status" value="1"/>
</dbReference>
<dbReference type="Gene3D" id="3.30.9.10">
    <property type="entry name" value="D-Amino Acid Oxidase, subunit A, domain 2"/>
    <property type="match status" value="1"/>
</dbReference>
<evidence type="ECO:0000259" key="5">
    <source>
        <dbReference type="Pfam" id="PF00266"/>
    </source>
</evidence>
<dbReference type="InterPro" id="IPR000192">
    <property type="entry name" value="Aminotrans_V_dom"/>
</dbReference>
<evidence type="ECO:0000313" key="8">
    <source>
        <dbReference type="Proteomes" id="UP000612282"/>
    </source>
</evidence>
<feature type="domain" description="FAD dependent oxidoreductase" evidence="6">
    <location>
        <begin position="402"/>
        <end position="739"/>
    </location>
</feature>
<dbReference type="PANTHER" id="PTHR10961:SF7">
    <property type="entry name" value="FAD DEPENDENT OXIDOREDUCTASE DOMAIN-CONTAINING PROTEIN"/>
    <property type="match status" value="1"/>
</dbReference>
<keyword evidence="8" id="KW-1185">Reference proteome</keyword>
<dbReference type="Gene3D" id="3.50.50.60">
    <property type="entry name" value="FAD/NAD(P)-binding domain"/>
    <property type="match status" value="1"/>
</dbReference>
<dbReference type="Proteomes" id="UP000612282">
    <property type="component" value="Unassembled WGS sequence"/>
</dbReference>
<dbReference type="RefSeq" id="WP_203800316.1">
    <property type="nucleotide sequence ID" value="NZ_BAAAQE010000034.1"/>
</dbReference>
<evidence type="ECO:0000256" key="3">
    <source>
        <dbReference type="ARBA" id="ARBA00022827"/>
    </source>
</evidence>
<dbReference type="SUPFAM" id="SSF53383">
    <property type="entry name" value="PLP-dependent transferases"/>
    <property type="match status" value="1"/>
</dbReference>
<protein>
    <recommendedName>
        <fullName evidence="9">Aminotransferase class V</fullName>
    </recommendedName>
</protein>